<reference evidence="2 3" key="1">
    <citation type="submission" date="2011-08" db="EMBL/GenBank/DDBJ databases">
        <authorList>
            <person name="Liu Z.J."/>
            <person name="Shi F.L."/>
            <person name="Lu J.Q."/>
            <person name="Li M."/>
            <person name="Wang Z.L."/>
        </authorList>
    </citation>
    <scope>NUCLEOTIDE SEQUENCE [LARGE SCALE GENOMIC DNA]</scope>
    <source>
        <strain evidence="2 3">USNM 41457</strain>
    </source>
</reference>
<feature type="transmembrane region" description="Helical" evidence="1">
    <location>
        <begin position="1301"/>
        <end position="1321"/>
    </location>
</feature>
<dbReference type="InParanoid" id="J9D9R4"/>
<proteinExistence type="predicted"/>
<dbReference type="VEuPathDB" id="MicrosporidiaDB:EDEG_01481"/>
<evidence type="ECO:0000256" key="1">
    <source>
        <dbReference type="SAM" id="Phobius"/>
    </source>
</evidence>
<comment type="caution">
    <text evidence="2">The sequence shown here is derived from an EMBL/GenBank/DDBJ whole genome shotgun (WGS) entry which is preliminary data.</text>
</comment>
<dbReference type="EMBL" id="AFBI03000021">
    <property type="protein sequence ID" value="EJW04249.1"/>
    <property type="molecule type" value="Genomic_DNA"/>
</dbReference>
<accession>J9D9R4</accession>
<reference evidence="3" key="2">
    <citation type="submission" date="2015-07" db="EMBL/GenBank/DDBJ databases">
        <title>Contrasting host-pathogen interactions and genome evolution in two generalist and specialist microsporidian pathogens of mosquitoes.</title>
        <authorList>
            <consortium name="The Broad Institute Genomics Platform"/>
            <consortium name="The Broad Institute Genome Sequencing Center for Infectious Disease"/>
            <person name="Cuomo C.A."/>
            <person name="Sanscrainte N.D."/>
            <person name="Goldberg J.M."/>
            <person name="Heiman D."/>
            <person name="Young S."/>
            <person name="Zeng Q."/>
            <person name="Becnel J.J."/>
            <person name="Birren B.W."/>
        </authorList>
    </citation>
    <scope>NUCLEOTIDE SEQUENCE [LARGE SCALE GENOMIC DNA]</scope>
    <source>
        <strain evidence="3">USNM 41457</strain>
    </source>
</reference>
<keyword evidence="3" id="KW-1185">Reference proteome</keyword>
<dbReference type="Proteomes" id="UP000003163">
    <property type="component" value="Unassembled WGS sequence"/>
</dbReference>
<feature type="transmembrane region" description="Helical" evidence="1">
    <location>
        <begin position="1150"/>
        <end position="1168"/>
    </location>
</feature>
<name>J9D9R4_EDHAE</name>
<feature type="transmembrane region" description="Helical" evidence="1">
    <location>
        <begin position="1189"/>
        <end position="1212"/>
    </location>
</feature>
<gene>
    <name evidence="2" type="ORF">EDEG_01481</name>
</gene>
<evidence type="ECO:0000313" key="2">
    <source>
        <dbReference type="EMBL" id="EJW04249.1"/>
    </source>
</evidence>
<keyword evidence="1" id="KW-0812">Transmembrane</keyword>
<dbReference type="HOGENOM" id="CLU_259590_0_0_1"/>
<protein>
    <submittedName>
        <fullName evidence="2">Uncharacterized protein</fullName>
    </submittedName>
</protein>
<feature type="transmembrane region" description="Helical" evidence="1">
    <location>
        <begin position="1218"/>
        <end position="1236"/>
    </location>
</feature>
<keyword evidence="1" id="KW-1133">Transmembrane helix</keyword>
<evidence type="ECO:0000313" key="3">
    <source>
        <dbReference type="Proteomes" id="UP000003163"/>
    </source>
</evidence>
<feature type="transmembrane region" description="Helical" evidence="1">
    <location>
        <begin position="1248"/>
        <end position="1267"/>
    </location>
</feature>
<keyword evidence="1" id="KW-0472">Membrane</keyword>
<organism evidence="2 3">
    <name type="scientific">Edhazardia aedis (strain USNM 41457)</name>
    <name type="common">Microsporidian parasite</name>
    <dbReference type="NCBI Taxonomy" id="1003232"/>
    <lineage>
        <taxon>Eukaryota</taxon>
        <taxon>Fungi</taxon>
        <taxon>Fungi incertae sedis</taxon>
        <taxon>Microsporidia</taxon>
        <taxon>Edhazardia</taxon>
    </lineage>
</organism>
<sequence length="1324" mass="155499">MEFPEIQITDLTLKYIQTSENKTKGVKICSGENLTIKGVCVIVSKSDLFSRSIRDFFSPNFIWEKNETFEAKETKSKWFDYRNLNIFKSCFELCEQKCTETENKKTPTIRECAEHSKNKHMDVEKFEKKWDESSYIDDVESCYDSEEEDKYKYDFLLGKQENDYGTSQINQNEYAKLKNEFIRFEDCGICCLESYHHFLKEKREKNESFQNCENSDSQNLENKEGNFQSNDCFERAYSNLNLFSRKYSYTSYLENFEIEEKNSVSAKYIIKSSFKARSSMGNIKSAHYSLLFNVPYFYNSERTVFDELNYIFILTRGTERVPDLKIFLDLSFSKIDIQSIFGKKIVDLQCDEAFIFEILVNFVSFPKILFAEINFKDKDLESDFMDCLMAISRTTGIIFVFLVKGDLNPFYTCNSYITFENGNLINQTLFADLVDQNGNNIVPYKKLRLSLIDSTAKMGGGLSNILSKDICTENKTAENLHVKNNNLENQKSVEADGESLPQEFDISKTKYSSNLSLNRNSADFNEKTHEKNRIENLQTPCSSIFNEYVETEKINSVLQAYSFPKDNKGFKTIKSFSSKDIRKTQIRCENFECQYLGQSDSEEDNISSELKEFEISQDFAYKRCNNLNKINSVFVFTKTNDSLDVFENQSVEKQLKNTNYHDSSFDKHNIENKLKNGYNLFNEKNENLKKNYCKKNFENSISENRKNTKLTNKKSDSAYHQNFINSKMENQEFVGISSSDSSSSDSSSLQIEKDIPSDNFSEYKKFFVTKNQNTNNKFIKNLENLDETYKEDKLHSHKNNCSSGLSTNKFSKVKFDTSKEKKYPQNFLKRLIPFISNILQKYRCLSKQNILNNVMQHKLYLLNCKFTSLKFFNPVTNLNRQLHIDFFNLQKLRKKGFLKLVFTPFIYYFNIRKSIFLAQRYIRCFLGNKKYRILYISLIFLYFLLNICHENNLCCENDEINFADNKITINNHHDKIIKDSFSNTCIHKEKLKNPAGNEPNISEKHEIEEKKTGKQCVNQNEIPKYFPFLGFKCLQFFGIRINYRECLSFIKITKNHIICKCKPVSNDINTFKIKTVNYTKDKFNISSQNITKNRNNQQFHNCEYFNHQNTFKINSNSHPSHTIIYIANICKNELIPINISKINSLLIWKYKLNTLLIYVIIMFQVISIPNNDYIVARKNMHILFTPNNYLISLLFSTFFLSWLPTIIISLFLANYIPLNILIVSSYFAFITLFIKSHLYAKDKLFIKLMTYIFIIIFMFNVICPMYFEANENSWSVYSRRINPILLARDSDFMEGLIKVKFVGLCLRYCVFVHACMVIFLAKYN</sequence>